<sequence length="213" mass="23789">MAVALELSSLQCALHDSRLDARRHALLVAALKSAYTHYLRVYRVQLLHRWVQVVCQSSRTATTQHSLSPETDWSQDEERHAAAGPSGVPVLQDCDHSCSLLQRPTGHKMKKGMQRQISYDDDLKCITGVVQASMRNKSYALEKPSAAAAAASSGKRWAQRQRLLADIRTPSIKEPPCQGPAITCFRDTQLDELFNRIFTLGAEYQSCNKEHVS</sequence>
<keyword evidence="2" id="KW-1185">Reference proteome</keyword>
<dbReference type="Proteomes" id="UP000805193">
    <property type="component" value="Unassembled WGS sequence"/>
</dbReference>
<name>A0AC60QDE0_IXOPE</name>
<protein>
    <submittedName>
        <fullName evidence="1">Uncharacterized protein</fullName>
    </submittedName>
</protein>
<accession>A0AC60QDE0</accession>
<comment type="caution">
    <text evidence="1">The sequence shown here is derived from an EMBL/GenBank/DDBJ whole genome shotgun (WGS) entry which is preliminary data.</text>
</comment>
<evidence type="ECO:0000313" key="1">
    <source>
        <dbReference type="EMBL" id="KAG0432112.1"/>
    </source>
</evidence>
<gene>
    <name evidence="1" type="ORF">HPB47_021134</name>
</gene>
<proteinExistence type="predicted"/>
<reference evidence="1 2" key="1">
    <citation type="journal article" date="2020" name="Cell">
        <title>Large-Scale Comparative Analyses of Tick Genomes Elucidate Their Genetic Diversity and Vector Capacities.</title>
        <authorList>
            <consortium name="Tick Genome and Microbiome Consortium (TIGMIC)"/>
            <person name="Jia N."/>
            <person name="Wang J."/>
            <person name="Shi W."/>
            <person name="Du L."/>
            <person name="Sun Y."/>
            <person name="Zhan W."/>
            <person name="Jiang J.F."/>
            <person name="Wang Q."/>
            <person name="Zhang B."/>
            <person name="Ji P."/>
            <person name="Bell-Sakyi L."/>
            <person name="Cui X.M."/>
            <person name="Yuan T.T."/>
            <person name="Jiang B.G."/>
            <person name="Yang W.F."/>
            <person name="Lam T.T."/>
            <person name="Chang Q.C."/>
            <person name="Ding S.J."/>
            <person name="Wang X.J."/>
            <person name="Zhu J.G."/>
            <person name="Ruan X.D."/>
            <person name="Zhao L."/>
            <person name="Wei J.T."/>
            <person name="Ye R.Z."/>
            <person name="Que T.C."/>
            <person name="Du C.H."/>
            <person name="Zhou Y.H."/>
            <person name="Cheng J.X."/>
            <person name="Dai P.F."/>
            <person name="Guo W.B."/>
            <person name="Han X.H."/>
            <person name="Huang E.J."/>
            <person name="Li L.F."/>
            <person name="Wei W."/>
            <person name="Gao Y.C."/>
            <person name="Liu J.Z."/>
            <person name="Shao H.Z."/>
            <person name="Wang X."/>
            <person name="Wang C.C."/>
            <person name="Yang T.C."/>
            <person name="Huo Q.B."/>
            <person name="Li W."/>
            <person name="Chen H.Y."/>
            <person name="Chen S.E."/>
            <person name="Zhou L.G."/>
            <person name="Ni X.B."/>
            <person name="Tian J.H."/>
            <person name="Sheng Y."/>
            <person name="Liu T."/>
            <person name="Pan Y.S."/>
            <person name="Xia L.Y."/>
            <person name="Li J."/>
            <person name="Zhao F."/>
            <person name="Cao W.C."/>
        </authorList>
    </citation>
    <scope>NUCLEOTIDE SEQUENCE [LARGE SCALE GENOMIC DNA]</scope>
    <source>
        <strain evidence="1">Iper-2018</strain>
    </source>
</reference>
<dbReference type="EMBL" id="JABSTQ010009176">
    <property type="protein sequence ID" value="KAG0432112.1"/>
    <property type="molecule type" value="Genomic_DNA"/>
</dbReference>
<evidence type="ECO:0000313" key="2">
    <source>
        <dbReference type="Proteomes" id="UP000805193"/>
    </source>
</evidence>
<organism evidence="1 2">
    <name type="scientific">Ixodes persulcatus</name>
    <name type="common">Taiga tick</name>
    <dbReference type="NCBI Taxonomy" id="34615"/>
    <lineage>
        <taxon>Eukaryota</taxon>
        <taxon>Metazoa</taxon>
        <taxon>Ecdysozoa</taxon>
        <taxon>Arthropoda</taxon>
        <taxon>Chelicerata</taxon>
        <taxon>Arachnida</taxon>
        <taxon>Acari</taxon>
        <taxon>Parasitiformes</taxon>
        <taxon>Ixodida</taxon>
        <taxon>Ixodoidea</taxon>
        <taxon>Ixodidae</taxon>
        <taxon>Ixodinae</taxon>
        <taxon>Ixodes</taxon>
    </lineage>
</organism>